<keyword evidence="3" id="KW-1185">Reference proteome</keyword>
<feature type="compositionally biased region" description="Low complexity" evidence="1">
    <location>
        <begin position="93"/>
        <end position="106"/>
    </location>
</feature>
<evidence type="ECO:0000313" key="2">
    <source>
        <dbReference type="EMBL" id="GGZ37595.1"/>
    </source>
</evidence>
<reference evidence="2" key="2">
    <citation type="submission" date="2020-09" db="EMBL/GenBank/DDBJ databases">
        <authorList>
            <person name="Sun Q."/>
            <person name="Ohkuma M."/>
        </authorList>
    </citation>
    <scope>NUCLEOTIDE SEQUENCE</scope>
    <source>
        <strain evidence="2">JCM 4815</strain>
    </source>
</reference>
<dbReference type="EMBL" id="BMVW01000020">
    <property type="protein sequence ID" value="GGZ37595.1"/>
    <property type="molecule type" value="Genomic_DNA"/>
</dbReference>
<sequence length="125" mass="12929">MNSAGVSFTAAARPIPTPARFSRPVDSSQASPSTTASSRRFTCPKLTVSRTGSNSASRHTASPAPNRPYLRSRGPNRTYSTAADARRLSSRQSTTAVPSPTSASGSIATAANGGYVKPYAVPGTR</sequence>
<evidence type="ECO:0000313" key="3">
    <source>
        <dbReference type="Proteomes" id="UP000622166"/>
    </source>
</evidence>
<organism evidence="2 3">
    <name type="scientific">Streptomyces poonensis</name>
    <dbReference type="NCBI Taxonomy" id="68255"/>
    <lineage>
        <taxon>Bacteria</taxon>
        <taxon>Bacillati</taxon>
        <taxon>Actinomycetota</taxon>
        <taxon>Actinomycetes</taxon>
        <taxon>Kitasatosporales</taxon>
        <taxon>Streptomycetaceae</taxon>
        <taxon>Streptomyces</taxon>
    </lineage>
</organism>
<feature type="region of interest" description="Disordered" evidence="1">
    <location>
        <begin position="1"/>
        <end position="125"/>
    </location>
</feature>
<name>A0A918Q967_9ACTN</name>
<gene>
    <name evidence="2" type="ORF">GCM10010365_67920</name>
</gene>
<evidence type="ECO:0000256" key="1">
    <source>
        <dbReference type="SAM" id="MobiDB-lite"/>
    </source>
</evidence>
<reference evidence="2" key="1">
    <citation type="journal article" date="2014" name="Int. J. Syst. Evol. Microbiol.">
        <title>Complete genome sequence of Corynebacterium casei LMG S-19264T (=DSM 44701T), isolated from a smear-ripened cheese.</title>
        <authorList>
            <consortium name="US DOE Joint Genome Institute (JGI-PGF)"/>
            <person name="Walter F."/>
            <person name="Albersmeier A."/>
            <person name="Kalinowski J."/>
            <person name="Ruckert C."/>
        </authorList>
    </citation>
    <scope>NUCLEOTIDE SEQUENCE</scope>
    <source>
        <strain evidence="2">JCM 4815</strain>
    </source>
</reference>
<protein>
    <submittedName>
        <fullName evidence="2">Uncharacterized protein</fullName>
    </submittedName>
</protein>
<comment type="caution">
    <text evidence="2">The sequence shown here is derived from an EMBL/GenBank/DDBJ whole genome shotgun (WGS) entry which is preliminary data.</text>
</comment>
<accession>A0A918Q967</accession>
<feature type="compositionally biased region" description="Low complexity" evidence="1">
    <location>
        <begin position="27"/>
        <end position="38"/>
    </location>
</feature>
<dbReference type="AlphaFoldDB" id="A0A918Q967"/>
<dbReference type="Proteomes" id="UP000622166">
    <property type="component" value="Unassembled WGS sequence"/>
</dbReference>
<feature type="compositionally biased region" description="Low complexity" evidence="1">
    <location>
        <begin position="9"/>
        <end position="20"/>
    </location>
</feature>
<proteinExistence type="predicted"/>
<feature type="compositionally biased region" description="Polar residues" evidence="1">
    <location>
        <begin position="48"/>
        <end position="60"/>
    </location>
</feature>